<proteinExistence type="inferred from homology"/>
<keyword evidence="6 15" id="KW-0479">Metal-binding</keyword>
<keyword evidence="17" id="KW-0732">Signal</keyword>
<feature type="domain" description="Cytochrome oxidase subunit II transmembrane region profile" evidence="19">
    <location>
        <begin position="30"/>
        <end position="125"/>
    </location>
</feature>
<keyword evidence="21" id="KW-1185">Reference proteome</keyword>
<evidence type="ECO:0000256" key="12">
    <source>
        <dbReference type="ARBA" id="ARBA00024688"/>
    </source>
</evidence>
<evidence type="ECO:0000256" key="17">
    <source>
        <dbReference type="SAM" id="SignalP"/>
    </source>
</evidence>
<evidence type="ECO:0000256" key="15">
    <source>
        <dbReference type="RuleBase" id="RU004024"/>
    </source>
</evidence>
<feature type="transmembrane region" description="Helical" evidence="16">
    <location>
        <begin position="97"/>
        <end position="118"/>
    </location>
</feature>
<dbReference type="Pfam" id="PF00116">
    <property type="entry name" value="COX2"/>
    <property type="match status" value="1"/>
</dbReference>
<comment type="function">
    <text evidence="12 15">Subunits I and II form the functional core of the enzyme complex. Electrons originating in cytochrome c are transferred via heme a and Cu(A) to the binuclear center formed by heme a3 and Cu(B).</text>
</comment>
<evidence type="ECO:0000256" key="3">
    <source>
        <dbReference type="ARBA" id="ARBA00022448"/>
    </source>
</evidence>
<comment type="catalytic activity">
    <reaction evidence="13 15">
        <text>4 Fe(II)-[cytochrome c] + O2 + 8 H(+)(in) = 4 Fe(III)-[cytochrome c] + 2 H2O + 4 H(+)(out)</text>
        <dbReference type="Rhea" id="RHEA:11436"/>
        <dbReference type="Rhea" id="RHEA-COMP:10350"/>
        <dbReference type="Rhea" id="RHEA-COMP:14399"/>
        <dbReference type="ChEBI" id="CHEBI:15377"/>
        <dbReference type="ChEBI" id="CHEBI:15378"/>
        <dbReference type="ChEBI" id="CHEBI:15379"/>
        <dbReference type="ChEBI" id="CHEBI:29033"/>
        <dbReference type="ChEBI" id="CHEBI:29034"/>
        <dbReference type="EC" id="7.1.1.9"/>
    </reaction>
</comment>
<gene>
    <name evidence="20" type="primary">coxB</name>
    <name evidence="20" type="ORF">LNKW23_10420</name>
</gene>
<keyword evidence="10 15" id="KW-0186">Copper</keyword>
<sequence>MIMRKLAPTVLAAAAALAALPALGQEPTGKPHALGTGLQRPVTSHAADLVWLDDMLLVIIGVIVVFVTGLMAYTIWRYRESRNPEPETFTHNAAVEVVWTAVPVLILVVIAIPSLRLLDAQMTVPTPELTIKATGNQWYWDYEYPDEGIEMSAYMIGSPAMDGQNMLTDEVRAQLKEYGYSEDEFLLATDTRIVVPADTNVHLLVTGADVIHNWAMPAFGIKIDAIPGRINEAWFNVSEPGTYFGQCSELCGLAHAYMPIVVEVVPQEEYDAWVAEQVARREESSRVAQAPAVTAAD</sequence>
<keyword evidence="11 16" id="KW-0472">Membrane</keyword>
<evidence type="ECO:0000256" key="4">
    <source>
        <dbReference type="ARBA" id="ARBA00022660"/>
    </source>
</evidence>
<keyword evidence="7" id="KW-1278">Translocase</keyword>
<evidence type="ECO:0000256" key="1">
    <source>
        <dbReference type="ARBA" id="ARBA00004141"/>
    </source>
</evidence>
<feature type="transmembrane region" description="Helical" evidence="16">
    <location>
        <begin position="55"/>
        <end position="76"/>
    </location>
</feature>
<dbReference type="Proteomes" id="UP001239909">
    <property type="component" value="Unassembled WGS sequence"/>
</dbReference>
<evidence type="ECO:0000259" key="19">
    <source>
        <dbReference type="PROSITE" id="PS50999"/>
    </source>
</evidence>
<evidence type="ECO:0000256" key="6">
    <source>
        <dbReference type="ARBA" id="ARBA00022723"/>
    </source>
</evidence>
<reference evidence="20 21" key="1">
    <citation type="submission" date="2023-04" db="EMBL/GenBank/DDBJ databases">
        <title>Marinoamorphus aggregata gen. nov., sp. Nov., isolate from tissue of brittle star Ophioplocus japonicus.</title>
        <authorList>
            <person name="Kawano K."/>
            <person name="Sawayama S."/>
            <person name="Nakagawa S."/>
        </authorList>
    </citation>
    <scope>NUCLEOTIDE SEQUENCE [LARGE SCALE GENOMIC DNA]</scope>
    <source>
        <strain evidence="20 21">NKW23</strain>
    </source>
</reference>
<keyword evidence="9 16" id="KW-1133">Transmembrane helix</keyword>
<dbReference type="PROSITE" id="PS50999">
    <property type="entry name" value="COX2_TM"/>
    <property type="match status" value="1"/>
</dbReference>
<dbReference type="NCBIfam" id="TIGR02866">
    <property type="entry name" value="CoxB"/>
    <property type="match status" value="1"/>
</dbReference>
<dbReference type="InterPro" id="IPR036257">
    <property type="entry name" value="Cyt_c_oxidase_su2_TM_sf"/>
</dbReference>
<keyword evidence="5 14" id="KW-0812">Transmembrane</keyword>
<evidence type="ECO:0000256" key="9">
    <source>
        <dbReference type="ARBA" id="ARBA00022989"/>
    </source>
</evidence>
<evidence type="ECO:0000256" key="8">
    <source>
        <dbReference type="ARBA" id="ARBA00022982"/>
    </source>
</evidence>
<dbReference type="EC" id="7.1.1.9" evidence="15"/>
<dbReference type="InterPro" id="IPR045187">
    <property type="entry name" value="CcO_II"/>
</dbReference>
<evidence type="ECO:0000256" key="16">
    <source>
        <dbReference type="SAM" id="Phobius"/>
    </source>
</evidence>
<dbReference type="SUPFAM" id="SSF49503">
    <property type="entry name" value="Cupredoxins"/>
    <property type="match status" value="1"/>
</dbReference>
<dbReference type="InterPro" id="IPR008972">
    <property type="entry name" value="Cupredoxin"/>
</dbReference>
<dbReference type="Gene3D" id="1.10.287.90">
    <property type="match status" value="1"/>
</dbReference>
<dbReference type="PANTHER" id="PTHR22888">
    <property type="entry name" value="CYTOCHROME C OXIDASE, SUBUNIT II"/>
    <property type="match status" value="1"/>
</dbReference>
<keyword evidence="4 14" id="KW-0679">Respiratory chain</keyword>
<dbReference type="SUPFAM" id="SSF81464">
    <property type="entry name" value="Cytochrome c oxidase subunit II-like, transmembrane region"/>
    <property type="match status" value="1"/>
</dbReference>
<organism evidence="20 21">
    <name type="scientific">Paralimibaculum aggregatum</name>
    <dbReference type="NCBI Taxonomy" id="3036245"/>
    <lineage>
        <taxon>Bacteria</taxon>
        <taxon>Pseudomonadati</taxon>
        <taxon>Pseudomonadota</taxon>
        <taxon>Alphaproteobacteria</taxon>
        <taxon>Rhodobacterales</taxon>
        <taxon>Paracoccaceae</taxon>
        <taxon>Paralimibaculum</taxon>
    </lineage>
</organism>
<dbReference type="PANTHER" id="PTHR22888:SF9">
    <property type="entry name" value="CYTOCHROME C OXIDASE SUBUNIT 2"/>
    <property type="match status" value="1"/>
</dbReference>
<evidence type="ECO:0000256" key="7">
    <source>
        <dbReference type="ARBA" id="ARBA00022967"/>
    </source>
</evidence>
<evidence type="ECO:0000259" key="18">
    <source>
        <dbReference type="PROSITE" id="PS50857"/>
    </source>
</evidence>
<accession>A0ABQ6LEQ4</accession>
<dbReference type="Gene3D" id="2.60.40.420">
    <property type="entry name" value="Cupredoxins - blue copper proteins"/>
    <property type="match status" value="1"/>
</dbReference>
<evidence type="ECO:0000313" key="20">
    <source>
        <dbReference type="EMBL" id="GMG81829.1"/>
    </source>
</evidence>
<evidence type="ECO:0000256" key="5">
    <source>
        <dbReference type="ARBA" id="ARBA00022692"/>
    </source>
</evidence>
<evidence type="ECO:0000256" key="14">
    <source>
        <dbReference type="RuleBase" id="RU000456"/>
    </source>
</evidence>
<dbReference type="Pfam" id="PF02790">
    <property type="entry name" value="COX2_TM"/>
    <property type="match status" value="1"/>
</dbReference>
<dbReference type="PROSITE" id="PS00078">
    <property type="entry name" value="COX2"/>
    <property type="match status" value="1"/>
</dbReference>
<protein>
    <recommendedName>
        <fullName evidence="15">Cytochrome c oxidase subunit 2</fullName>
        <ecNumber evidence="15">7.1.1.9</ecNumber>
    </recommendedName>
</protein>
<dbReference type="CDD" id="cd13912">
    <property type="entry name" value="CcO_II_C"/>
    <property type="match status" value="1"/>
</dbReference>
<dbReference type="InterPro" id="IPR011759">
    <property type="entry name" value="Cyt_c_oxidase_su2_TM_dom"/>
</dbReference>
<comment type="subcellular location">
    <subcellularLocation>
        <location evidence="14">Cell membrane</location>
        <topology evidence="14">Multi-pass membrane protein</topology>
    </subcellularLocation>
    <subcellularLocation>
        <location evidence="1">Membrane</location>
        <topology evidence="1">Multi-pass membrane protein</topology>
    </subcellularLocation>
</comment>
<feature type="domain" description="Cytochrome oxidase subunit II copper A binding" evidence="18">
    <location>
        <begin position="126"/>
        <end position="276"/>
    </location>
</feature>
<keyword evidence="8 14" id="KW-0249">Electron transport</keyword>
<evidence type="ECO:0000313" key="21">
    <source>
        <dbReference type="Proteomes" id="UP001239909"/>
    </source>
</evidence>
<evidence type="ECO:0000256" key="2">
    <source>
        <dbReference type="ARBA" id="ARBA00007866"/>
    </source>
</evidence>
<dbReference type="InterPro" id="IPR014222">
    <property type="entry name" value="Cyt_c_oxidase_su2"/>
</dbReference>
<dbReference type="PROSITE" id="PS50857">
    <property type="entry name" value="COX2_CUA"/>
    <property type="match status" value="1"/>
</dbReference>
<name>A0ABQ6LEQ4_9RHOB</name>
<dbReference type="InterPro" id="IPR001505">
    <property type="entry name" value="Copper_CuA"/>
</dbReference>
<dbReference type="InterPro" id="IPR034210">
    <property type="entry name" value="CcO_II_C"/>
</dbReference>
<dbReference type="InterPro" id="IPR002429">
    <property type="entry name" value="CcO_II-like_C"/>
</dbReference>
<dbReference type="EMBL" id="BSYI01000006">
    <property type="protein sequence ID" value="GMG81829.1"/>
    <property type="molecule type" value="Genomic_DNA"/>
</dbReference>
<dbReference type="PRINTS" id="PR01166">
    <property type="entry name" value="CYCOXIDASEII"/>
</dbReference>
<comment type="caution">
    <text evidence="20">The sequence shown here is derived from an EMBL/GenBank/DDBJ whole genome shotgun (WGS) entry which is preliminary data.</text>
</comment>
<evidence type="ECO:0000256" key="13">
    <source>
        <dbReference type="ARBA" id="ARBA00047816"/>
    </source>
</evidence>
<keyword evidence="3 14" id="KW-0813">Transport</keyword>
<feature type="signal peptide" evidence="17">
    <location>
        <begin position="1"/>
        <end position="24"/>
    </location>
</feature>
<comment type="similarity">
    <text evidence="2 14">Belongs to the cytochrome c oxidase subunit 2 family.</text>
</comment>
<comment type="cofactor">
    <cofactor evidence="15">
        <name>Cu cation</name>
        <dbReference type="ChEBI" id="CHEBI:23378"/>
    </cofactor>
    <text evidence="15">Binds a copper A center.</text>
</comment>
<evidence type="ECO:0000256" key="10">
    <source>
        <dbReference type="ARBA" id="ARBA00023008"/>
    </source>
</evidence>
<feature type="chain" id="PRO_5045397248" description="Cytochrome c oxidase subunit 2" evidence="17">
    <location>
        <begin position="25"/>
        <end position="297"/>
    </location>
</feature>
<evidence type="ECO:0000256" key="11">
    <source>
        <dbReference type="ARBA" id="ARBA00023136"/>
    </source>
</evidence>